<dbReference type="RefSeq" id="WP_140882484.1">
    <property type="nucleotide sequence ID" value="NZ_RCZP01000006.1"/>
</dbReference>
<organism evidence="9 10">
    <name type="scientific">Muricoccus nepalensis</name>
    <dbReference type="NCBI Taxonomy" id="1854500"/>
    <lineage>
        <taxon>Bacteria</taxon>
        <taxon>Pseudomonadati</taxon>
        <taxon>Pseudomonadota</taxon>
        <taxon>Alphaproteobacteria</taxon>
        <taxon>Acetobacterales</taxon>
        <taxon>Roseomonadaceae</taxon>
        <taxon>Muricoccus</taxon>
    </lineage>
</organism>
<keyword evidence="8" id="KW-0732">Signal</keyword>
<keyword evidence="4 7" id="KW-0812">Transmembrane</keyword>
<dbReference type="AlphaFoldDB" id="A0A502G7L3"/>
<feature type="transmembrane region" description="Helical" evidence="7">
    <location>
        <begin position="115"/>
        <end position="135"/>
    </location>
</feature>
<evidence type="ECO:0000256" key="2">
    <source>
        <dbReference type="ARBA" id="ARBA00005262"/>
    </source>
</evidence>
<dbReference type="Proteomes" id="UP000317078">
    <property type="component" value="Unassembled WGS sequence"/>
</dbReference>
<dbReference type="InterPro" id="IPR052518">
    <property type="entry name" value="CHR_Transporter"/>
</dbReference>
<comment type="subcellular location">
    <subcellularLocation>
        <location evidence="1">Cell membrane</location>
        <topology evidence="1">Multi-pass membrane protein</topology>
    </subcellularLocation>
</comment>
<evidence type="ECO:0000313" key="9">
    <source>
        <dbReference type="EMBL" id="TPG58107.1"/>
    </source>
</evidence>
<evidence type="ECO:0000256" key="5">
    <source>
        <dbReference type="ARBA" id="ARBA00022989"/>
    </source>
</evidence>
<evidence type="ECO:0000256" key="4">
    <source>
        <dbReference type="ARBA" id="ARBA00022692"/>
    </source>
</evidence>
<dbReference type="EMBL" id="RCZP01000006">
    <property type="protein sequence ID" value="TPG58107.1"/>
    <property type="molecule type" value="Genomic_DNA"/>
</dbReference>
<feature type="transmembrane region" description="Helical" evidence="7">
    <location>
        <begin position="49"/>
        <end position="69"/>
    </location>
</feature>
<feature type="signal peptide" evidence="8">
    <location>
        <begin position="1"/>
        <end position="25"/>
    </location>
</feature>
<keyword evidence="3" id="KW-1003">Cell membrane</keyword>
<comment type="caution">
    <text evidence="9">The sequence shown here is derived from an EMBL/GenBank/DDBJ whole genome shotgun (WGS) entry which is preliminary data.</text>
</comment>
<keyword evidence="6 7" id="KW-0472">Membrane</keyword>
<keyword evidence="10" id="KW-1185">Reference proteome</keyword>
<accession>A0A502G7L3</accession>
<name>A0A502G7L3_9PROT</name>
<proteinExistence type="inferred from homology"/>
<reference evidence="9 10" key="1">
    <citation type="journal article" date="2019" name="Environ. Microbiol.">
        <title>Species interactions and distinct microbial communities in high Arctic permafrost affected cryosols are associated with the CH4 and CO2 gas fluxes.</title>
        <authorList>
            <person name="Altshuler I."/>
            <person name="Hamel J."/>
            <person name="Turney S."/>
            <person name="Magnuson E."/>
            <person name="Levesque R."/>
            <person name="Greer C."/>
            <person name="Whyte L.G."/>
        </authorList>
    </citation>
    <scope>NUCLEOTIDE SEQUENCE [LARGE SCALE GENOMIC DNA]</scope>
    <source>
        <strain evidence="9 10">S9.3B</strain>
    </source>
</reference>
<dbReference type="InterPro" id="IPR003370">
    <property type="entry name" value="Chromate_transpt"/>
</dbReference>
<sequence length="180" mass="18456">MSPVAWDLFLFFLKLSLVAVGGANAAVPSMHQEVVELRHWMTDAAFSQGYALASAAPGPNVLFVAVIGWHVAGWQGLAASLVGFLGPTFILAWAVAMLTQRVAHDARMAALRAGLVPVAIGLILATGLVTGAAAARGTGTEVAAAVVITAASALFVWRSNLSPIWTLLAGGVVGLVVMQG</sequence>
<feature type="transmembrane region" description="Helical" evidence="7">
    <location>
        <begin position="76"/>
        <end position="95"/>
    </location>
</feature>
<evidence type="ECO:0000256" key="1">
    <source>
        <dbReference type="ARBA" id="ARBA00004651"/>
    </source>
</evidence>
<dbReference type="PANTHER" id="PTHR43663">
    <property type="entry name" value="CHROMATE TRANSPORT PROTEIN-RELATED"/>
    <property type="match status" value="1"/>
</dbReference>
<protein>
    <submittedName>
        <fullName evidence="9">Chromate transporter</fullName>
    </submittedName>
</protein>
<comment type="similarity">
    <text evidence="2">Belongs to the chromate ion transporter (CHR) (TC 2.A.51) family.</text>
</comment>
<feature type="chain" id="PRO_5021195126" evidence="8">
    <location>
        <begin position="26"/>
        <end position="180"/>
    </location>
</feature>
<evidence type="ECO:0000256" key="6">
    <source>
        <dbReference type="ARBA" id="ARBA00023136"/>
    </source>
</evidence>
<dbReference type="OrthoDB" id="556585at2"/>
<dbReference type="PANTHER" id="PTHR43663:SF1">
    <property type="entry name" value="CHROMATE TRANSPORTER"/>
    <property type="match status" value="1"/>
</dbReference>
<gene>
    <name evidence="9" type="ORF">EAH89_09085</name>
</gene>
<dbReference type="GO" id="GO:0005886">
    <property type="term" value="C:plasma membrane"/>
    <property type="evidence" value="ECO:0007669"/>
    <property type="project" value="UniProtKB-SubCell"/>
</dbReference>
<dbReference type="GO" id="GO:0015109">
    <property type="term" value="F:chromate transmembrane transporter activity"/>
    <property type="evidence" value="ECO:0007669"/>
    <property type="project" value="InterPro"/>
</dbReference>
<evidence type="ECO:0000256" key="7">
    <source>
        <dbReference type="SAM" id="Phobius"/>
    </source>
</evidence>
<evidence type="ECO:0000313" key="10">
    <source>
        <dbReference type="Proteomes" id="UP000317078"/>
    </source>
</evidence>
<evidence type="ECO:0000256" key="8">
    <source>
        <dbReference type="SAM" id="SignalP"/>
    </source>
</evidence>
<feature type="transmembrane region" description="Helical" evidence="7">
    <location>
        <begin position="163"/>
        <end position="179"/>
    </location>
</feature>
<keyword evidence="5 7" id="KW-1133">Transmembrane helix</keyword>
<evidence type="ECO:0000256" key="3">
    <source>
        <dbReference type="ARBA" id="ARBA00022475"/>
    </source>
</evidence>
<dbReference type="Pfam" id="PF02417">
    <property type="entry name" value="Chromate_transp"/>
    <property type="match status" value="1"/>
</dbReference>